<sequence>MSDNTYHVVDVDLTDAEELKPDVHLEVAGVKLDLPNLNNAELPIELVQAILLVKSRPTLSDEETSACMAAFLAYFQAMKPNFWNVLRKTERPIAYLTATVKAWADESGLDPKAFTSPTSGTTIARR</sequence>
<dbReference type="STRING" id="78345.BMERY_0872"/>
<keyword evidence="2" id="KW-1185">Reference proteome</keyword>
<protein>
    <submittedName>
        <fullName evidence="1">Uncharacterized protein</fullName>
    </submittedName>
</protein>
<name>A0A087BH79_9BIFI</name>
<evidence type="ECO:0000313" key="2">
    <source>
        <dbReference type="Proteomes" id="UP000029060"/>
    </source>
</evidence>
<evidence type="ECO:0000313" key="1">
    <source>
        <dbReference type="EMBL" id="KFI70379.1"/>
    </source>
</evidence>
<dbReference type="eggNOG" id="ENOG5031PXC">
    <property type="taxonomic scope" value="Bacteria"/>
</dbReference>
<dbReference type="Proteomes" id="UP000029060">
    <property type="component" value="Unassembled WGS sequence"/>
</dbReference>
<dbReference type="AlphaFoldDB" id="A0A087BH79"/>
<dbReference type="RefSeq" id="WP_033523788.1">
    <property type="nucleotide sequence ID" value="NZ_JGZC01000006.1"/>
</dbReference>
<organism evidence="1 2">
    <name type="scientific">Bifidobacterium merycicum</name>
    <dbReference type="NCBI Taxonomy" id="78345"/>
    <lineage>
        <taxon>Bacteria</taxon>
        <taxon>Bacillati</taxon>
        <taxon>Actinomycetota</taxon>
        <taxon>Actinomycetes</taxon>
        <taxon>Bifidobacteriales</taxon>
        <taxon>Bifidobacteriaceae</taxon>
        <taxon>Bifidobacterium</taxon>
    </lineage>
</organism>
<accession>A0A087BH79</accession>
<dbReference type="OrthoDB" id="3239454at2"/>
<comment type="caution">
    <text evidence="1">The sequence shown here is derived from an EMBL/GenBank/DDBJ whole genome shotgun (WGS) entry which is preliminary data.</text>
</comment>
<dbReference type="EMBL" id="JGZC01000006">
    <property type="protein sequence ID" value="KFI70379.1"/>
    <property type="molecule type" value="Genomic_DNA"/>
</dbReference>
<reference evidence="1 2" key="1">
    <citation type="submission" date="2014-03" db="EMBL/GenBank/DDBJ databases">
        <title>Genomics of Bifidobacteria.</title>
        <authorList>
            <person name="Ventura M."/>
            <person name="Milani C."/>
            <person name="Lugli G.A."/>
        </authorList>
    </citation>
    <scope>NUCLEOTIDE SEQUENCE [LARGE SCALE GENOMIC DNA]</scope>
    <source>
        <strain evidence="1 2">LMG 11341</strain>
    </source>
</reference>
<gene>
    <name evidence="1" type="ORF">BMERY_0872</name>
</gene>
<proteinExistence type="predicted"/>